<dbReference type="InterPro" id="IPR035906">
    <property type="entry name" value="MetI-like_sf"/>
</dbReference>
<feature type="transmembrane region" description="Helical" evidence="8">
    <location>
        <begin position="158"/>
        <end position="182"/>
    </location>
</feature>
<proteinExistence type="inferred from homology"/>
<protein>
    <submittedName>
        <fullName evidence="10">ABC transporter permease</fullName>
    </submittedName>
</protein>
<dbReference type="Pfam" id="PF00528">
    <property type="entry name" value="BPD_transp_1"/>
    <property type="match status" value="1"/>
</dbReference>
<evidence type="ECO:0000256" key="4">
    <source>
        <dbReference type="ARBA" id="ARBA00022475"/>
    </source>
</evidence>
<dbReference type="CDD" id="cd06261">
    <property type="entry name" value="TM_PBP2"/>
    <property type="match status" value="1"/>
</dbReference>
<dbReference type="InterPro" id="IPR000515">
    <property type="entry name" value="MetI-like"/>
</dbReference>
<dbReference type="PANTHER" id="PTHR42929">
    <property type="entry name" value="INNER MEMBRANE ABC TRANSPORTER PERMEASE PROTEIN YDCU-RELATED-RELATED"/>
    <property type="match status" value="1"/>
</dbReference>
<feature type="transmembrane region" description="Helical" evidence="8">
    <location>
        <begin position="262"/>
        <end position="283"/>
    </location>
</feature>
<feature type="transmembrane region" description="Helical" evidence="8">
    <location>
        <begin position="21"/>
        <end position="41"/>
    </location>
</feature>
<keyword evidence="7 8" id="KW-0472">Membrane</keyword>
<feature type="transmembrane region" description="Helical" evidence="8">
    <location>
        <begin position="74"/>
        <end position="102"/>
    </location>
</feature>
<comment type="subcellular location">
    <subcellularLocation>
        <location evidence="1 8">Cell membrane</location>
        <topology evidence="1 8">Multi-pass membrane protein</topology>
    </subcellularLocation>
</comment>
<keyword evidence="4" id="KW-1003">Cell membrane</keyword>
<dbReference type="SUPFAM" id="SSF161098">
    <property type="entry name" value="MetI-like"/>
    <property type="match status" value="1"/>
</dbReference>
<comment type="similarity">
    <text evidence="2">Belongs to the binding-protein-dependent transport system permease family. CysTW subfamily.</text>
</comment>
<evidence type="ECO:0000256" key="1">
    <source>
        <dbReference type="ARBA" id="ARBA00004651"/>
    </source>
</evidence>
<gene>
    <name evidence="10" type="ORF">NWE54_15085</name>
</gene>
<keyword evidence="6 8" id="KW-1133">Transmembrane helix</keyword>
<sequence length="291" mass="31070">MSTIALPAPAPRVRGRGIAPIVALLAPIALINAVGFLAPVLNLARMSFYEVEPTGAMREIYTLATWAKVFSDGYYAGLIFDSITVSLGITLLTLICSYPIALYLHRSSGTWRTILLVLVISPLLTSAVVRTYGWIAILAENGLVNNGLAALGLAKLKLMFNATGVTIGLTEILMPYMILALLAGFGRLDPRVEEAAATLGAPPFTIFRRIILPLTLPGIALGCLLCFVLAVSSFITPKLLGGGRVFLLATEIYDEAIVTLNWPLAATLSILVLIIFGGALMLYSRALRAIL</sequence>
<evidence type="ECO:0000313" key="10">
    <source>
        <dbReference type="EMBL" id="UZF85155.1"/>
    </source>
</evidence>
<organism evidence="10">
    <name type="scientific">Bosea sp. NBC_00436</name>
    <dbReference type="NCBI Taxonomy" id="2969620"/>
    <lineage>
        <taxon>Bacteria</taxon>
        <taxon>Pseudomonadati</taxon>
        <taxon>Pseudomonadota</taxon>
        <taxon>Alphaproteobacteria</taxon>
        <taxon>Hyphomicrobiales</taxon>
        <taxon>Boseaceae</taxon>
        <taxon>Bosea</taxon>
    </lineage>
</organism>
<dbReference type="Gene3D" id="1.10.3720.10">
    <property type="entry name" value="MetI-like"/>
    <property type="match status" value="1"/>
</dbReference>
<dbReference type="PANTHER" id="PTHR42929:SF5">
    <property type="entry name" value="ABC TRANSPORTER PERMEASE PROTEIN"/>
    <property type="match status" value="1"/>
</dbReference>
<dbReference type="EMBL" id="CP102774">
    <property type="protein sequence ID" value="UZF85155.1"/>
    <property type="molecule type" value="Genomic_DNA"/>
</dbReference>
<evidence type="ECO:0000256" key="2">
    <source>
        <dbReference type="ARBA" id="ARBA00007069"/>
    </source>
</evidence>
<evidence type="ECO:0000256" key="5">
    <source>
        <dbReference type="ARBA" id="ARBA00022692"/>
    </source>
</evidence>
<dbReference type="PROSITE" id="PS50928">
    <property type="entry name" value="ABC_TM1"/>
    <property type="match status" value="1"/>
</dbReference>
<evidence type="ECO:0000256" key="8">
    <source>
        <dbReference type="RuleBase" id="RU363032"/>
    </source>
</evidence>
<reference evidence="10" key="1">
    <citation type="submission" date="2022-08" db="EMBL/GenBank/DDBJ databases">
        <title>Complete Genome Sequences of 2 Bosea sp. soil isolates.</title>
        <authorList>
            <person name="Alvarez Arevalo M."/>
            <person name="Sterndorff E.B."/>
            <person name="Faurdal D."/>
            <person name="Joergensen T.S."/>
            <person name="Weber T."/>
        </authorList>
    </citation>
    <scope>NUCLEOTIDE SEQUENCE</scope>
    <source>
        <strain evidence="10">NBC_00436</strain>
    </source>
</reference>
<name>A0A9E7ZFV0_9HYPH</name>
<evidence type="ECO:0000259" key="9">
    <source>
        <dbReference type="PROSITE" id="PS50928"/>
    </source>
</evidence>
<dbReference type="AlphaFoldDB" id="A0A9E7ZFV0"/>
<feature type="transmembrane region" description="Helical" evidence="8">
    <location>
        <begin position="114"/>
        <end position="138"/>
    </location>
</feature>
<accession>A0A9E7ZFV0</accession>
<keyword evidence="5 8" id="KW-0812">Transmembrane</keyword>
<dbReference type="GO" id="GO:0005886">
    <property type="term" value="C:plasma membrane"/>
    <property type="evidence" value="ECO:0007669"/>
    <property type="project" value="UniProtKB-SubCell"/>
</dbReference>
<feature type="transmembrane region" description="Helical" evidence="8">
    <location>
        <begin position="210"/>
        <end position="235"/>
    </location>
</feature>
<feature type="domain" description="ABC transmembrane type-1" evidence="9">
    <location>
        <begin position="79"/>
        <end position="283"/>
    </location>
</feature>
<evidence type="ECO:0000256" key="7">
    <source>
        <dbReference type="ARBA" id="ARBA00023136"/>
    </source>
</evidence>
<dbReference type="GO" id="GO:0055085">
    <property type="term" value="P:transmembrane transport"/>
    <property type="evidence" value="ECO:0007669"/>
    <property type="project" value="InterPro"/>
</dbReference>
<evidence type="ECO:0000256" key="6">
    <source>
        <dbReference type="ARBA" id="ARBA00022989"/>
    </source>
</evidence>
<evidence type="ECO:0000256" key="3">
    <source>
        <dbReference type="ARBA" id="ARBA00022448"/>
    </source>
</evidence>
<keyword evidence="3 8" id="KW-0813">Transport</keyword>